<dbReference type="EnsemblMetazoa" id="AMIN002100-RA">
    <property type="protein sequence ID" value="AMIN002100-PA"/>
    <property type="gene ID" value="AMIN002100"/>
</dbReference>
<dbReference type="VEuPathDB" id="VectorBase:AMIN002100"/>
<sequence>FRSRPCRKQHCEGVCICPKKTKPPPQEYLVYSAEFSDRRHAPRVSVRTELRPSMIDNRTGTGPLCKCDETIQRDSHPMPNSKQNAAALFSVTKAELQQTQSGRPECPWKPWWSGSKQGNTRIGTLFLRILDTAYSRGLGVRV</sequence>
<proteinExistence type="predicted"/>
<evidence type="ECO:0000313" key="1">
    <source>
        <dbReference type="EnsemblMetazoa" id="AMIN002100-PA"/>
    </source>
</evidence>
<dbReference type="Proteomes" id="UP000075920">
    <property type="component" value="Unassembled WGS sequence"/>
</dbReference>
<dbReference type="AlphaFoldDB" id="A0A182VVK5"/>
<name>A0A182VVK5_9DIPT</name>
<reference evidence="2" key="1">
    <citation type="submission" date="2013-03" db="EMBL/GenBank/DDBJ databases">
        <title>The Genome Sequence of Anopheles minimus MINIMUS1.</title>
        <authorList>
            <consortium name="The Broad Institute Genomics Platform"/>
            <person name="Neafsey D.E."/>
            <person name="Walton C."/>
            <person name="Walker B."/>
            <person name="Young S.K."/>
            <person name="Zeng Q."/>
            <person name="Gargeya S."/>
            <person name="Fitzgerald M."/>
            <person name="Haas B."/>
            <person name="Abouelleil A."/>
            <person name="Allen A.W."/>
            <person name="Alvarado L."/>
            <person name="Arachchi H.M."/>
            <person name="Berlin A.M."/>
            <person name="Chapman S.B."/>
            <person name="Gainer-Dewar J."/>
            <person name="Goldberg J."/>
            <person name="Griggs A."/>
            <person name="Gujja S."/>
            <person name="Hansen M."/>
            <person name="Howarth C."/>
            <person name="Imamovic A."/>
            <person name="Ireland A."/>
            <person name="Larimer J."/>
            <person name="McCowan C."/>
            <person name="Murphy C."/>
            <person name="Pearson M."/>
            <person name="Poon T.W."/>
            <person name="Priest M."/>
            <person name="Roberts A."/>
            <person name="Saif S."/>
            <person name="Shea T."/>
            <person name="Sisk P."/>
            <person name="Sykes S."/>
            <person name="Wortman J."/>
            <person name="Nusbaum C."/>
            <person name="Birren B."/>
        </authorList>
    </citation>
    <scope>NUCLEOTIDE SEQUENCE [LARGE SCALE GENOMIC DNA]</scope>
    <source>
        <strain evidence="2">MINIMUS1</strain>
    </source>
</reference>
<evidence type="ECO:0000313" key="2">
    <source>
        <dbReference type="Proteomes" id="UP000075920"/>
    </source>
</evidence>
<organism evidence="1 2">
    <name type="scientific">Anopheles minimus</name>
    <dbReference type="NCBI Taxonomy" id="112268"/>
    <lineage>
        <taxon>Eukaryota</taxon>
        <taxon>Metazoa</taxon>
        <taxon>Ecdysozoa</taxon>
        <taxon>Arthropoda</taxon>
        <taxon>Hexapoda</taxon>
        <taxon>Insecta</taxon>
        <taxon>Pterygota</taxon>
        <taxon>Neoptera</taxon>
        <taxon>Endopterygota</taxon>
        <taxon>Diptera</taxon>
        <taxon>Nematocera</taxon>
        <taxon>Culicoidea</taxon>
        <taxon>Culicidae</taxon>
        <taxon>Anophelinae</taxon>
        <taxon>Anopheles</taxon>
    </lineage>
</organism>
<reference evidence="1" key="2">
    <citation type="submission" date="2020-05" db="UniProtKB">
        <authorList>
            <consortium name="EnsemblMetazoa"/>
        </authorList>
    </citation>
    <scope>IDENTIFICATION</scope>
    <source>
        <strain evidence="1">MINIMUS1</strain>
    </source>
</reference>
<keyword evidence="2" id="KW-1185">Reference proteome</keyword>
<accession>A0A182VVK5</accession>
<protein>
    <submittedName>
        <fullName evidence="1">Uncharacterized protein</fullName>
    </submittedName>
</protein>